<gene>
    <name evidence="1" type="ORF">DPMN_150414</name>
</gene>
<protein>
    <submittedName>
        <fullName evidence="1">Uncharacterized protein</fullName>
    </submittedName>
</protein>
<name>A0A9D4FDA6_DREPO</name>
<dbReference type="Proteomes" id="UP000828390">
    <property type="component" value="Unassembled WGS sequence"/>
</dbReference>
<accession>A0A9D4FDA6</accession>
<proteinExistence type="predicted"/>
<feature type="non-terminal residue" evidence="1">
    <location>
        <position position="1"/>
    </location>
</feature>
<dbReference type="EMBL" id="JAIWYP010000007">
    <property type="protein sequence ID" value="KAH3796839.1"/>
    <property type="molecule type" value="Genomic_DNA"/>
</dbReference>
<evidence type="ECO:0000313" key="1">
    <source>
        <dbReference type="EMBL" id="KAH3796839.1"/>
    </source>
</evidence>
<reference evidence="1" key="2">
    <citation type="submission" date="2020-11" db="EMBL/GenBank/DDBJ databases">
        <authorList>
            <person name="McCartney M.A."/>
            <person name="Auch B."/>
            <person name="Kono T."/>
            <person name="Mallez S."/>
            <person name="Becker A."/>
            <person name="Gohl D.M."/>
            <person name="Silverstein K.A.T."/>
            <person name="Koren S."/>
            <person name="Bechman K.B."/>
            <person name="Herman A."/>
            <person name="Abrahante J.E."/>
            <person name="Garbe J."/>
        </authorList>
    </citation>
    <scope>NUCLEOTIDE SEQUENCE</scope>
    <source>
        <strain evidence="1">Duluth1</strain>
        <tissue evidence="1">Whole animal</tissue>
    </source>
</reference>
<sequence>KKYYEEINQSEFEYDPYSTVHRKRKWWQKKTKYRNDRLKKYKFYGRVTGGFSA</sequence>
<comment type="caution">
    <text evidence="1">The sequence shown here is derived from an EMBL/GenBank/DDBJ whole genome shotgun (WGS) entry which is preliminary data.</text>
</comment>
<reference evidence="1" key="1">
    <citation type="journal article" date="2019" name="bioRxiv">
        <title>The Genome of the Zebra Mussel, Dreissena polymorpha: A Resource for Invasive Species Research.</title>
        <authorList>
            <person name="McCartney M.A."/>
            <person name="Auch B."/>
            <person name="Kono T."/>
            <person name="Mallez S."/>
            <person name="Zhang Y."/>
            <person name="Obille A."/>
            <person name="Becker A."/>
            <person name="Abrahante J.E."/>
            <person name="Garbe J."/>
            <person name="Badalamenti J.P."/>
            <person name="Herman A."/>
            <person name="Mangelson H."/>
            <person name="Liachko I."/>
            <person name="Sullivan S."/>
            <person name="Sone E.D."/>
            <person name="Koren S."/>
            <person name="Silverstein K.A.T."/>
            <person name="Beckman K.B."/>
            <person name="Gohl D.M."/>
        </authorList>
    </citation>
    <scope>NUCLEOTIDE SEQUENCE</scope>
    <source>
        <strain evidence="1">Duluth1</strain>
        <tissue evidence="1">Whole animal</tissue>
    </source>
</reference>
<keyword evidence="2" id="KW-1185">Reference proteome</keyword>
<organism evidence="1 2">
    <name type="scientific">Dreissena polymorpha</name>
    <name type="common">Zebra mussel</name>
    <name type="synonym">Mytilus polymorpha</name>
    <dbReference type="NCBI Taxonomy" id="45954"/>
    <lineage>
        <taxon>Eukaryota</taxon>
        <taxon>Metazoa</taxon>
        <taxon>Spiralia</taxon>
        <taxon>Lophotrochozoa</taxon>
        <taxon>Mollusca</taxon>
        <taxon>Bivalvia</taxon>
        <taxon>Autobranchia</taxon>
        <taxon>Heteroconchia</taxon>
        <taxon>Euheterodonta</taxon>
        <taxon>Imparidentia</taxon>
        <taxon>Neoheterodontei</taxon>
        <taxon>Myida</taxon>
        <taxon>Dreissenoidea</taxon>
        <taxon>Dreissenidae</taxon>
        <taxon>Dreissena</taxon>
    </lineage>
</organism>
<evidence type="ECO:0000313" key="2">
    <source>
        <dbReference type="Proteomes" id="UP000828390"/>
    </source>
</evidence>
<dbReference type="AlphaFoldDB" id="A0A9D4FDA6"/>